<dbReference type="EMBL" id="JAHKSW010000027">
    <property type="protein sequence ID" value="KAG7314990.1"/>
    <property type="molecule type" value="Genomic_DNA"/>
</dbReference>
<feature type="compositionally biased region" description="Low complexity" evidence="1">
    <location>
        <begin position="22"/>
        <end position="36"/>
    </location>
</feature>
<feature type="compositionally biased region" description="Basic and acidic residues" evidence="1">
    <location>
        <begin position="81"/>
        <end position="95"/>
    </location>
</feature>
<gene>
    <name evidence="2" type="ORF">KOW79_021078</name>
</gene>
<dbReference type="AlphaFoldDB" id="A0A9D3S961"/>
<sequence length="143" mass="16167">MQRHQSRFPHAGVRTPLRRSLSRSLRSPLRYFSLSPERSVTQSLDSPSPQEQEGPQKAEREEKPGSRRPLLVQKRGRVLHGKQEAEQRPHRDRSGAKPPITRKTGEADQSNGILHGHGGVLRGNQEAGRRPPQEQMQSNAHQN</sequence>
<proteinExistence type="predicted"/>
<accession>A0A9D3S961</accession>
<dbReference type="Proteomes" id="UP000824219">
    <property type="component" value="Linkage Group LG27"/>
</dbReference>
<name>A0A9D3S961_9TELE</name>
<feature type="compositionally biased region" description="Basic and acidic residues" evidence="1">
    <location>
        <begin position="54"/>
        <end position="65"/>
    </location>
</feature>
<evidence type="ECO:0000313" key="3">
    <source>
        <dbReference type="Proteomes" id="UP000824219"/>
    </source>
</evidence>
<organism evidence="2 3">
    <name type="scientific">Hemibagrus wyckioides</name>
    <dbReference type="NCBI Taxonomy" id="337641"/>
    <lineage>
        <taxon>Eukaryota</taxon>
        <taxon>Metazoa</taxon>
        <taxon>Chordata</taxon>
        <taxon>Craniata</taxon>
        <taxon>Vertebrata</taxon>
        <taxon>Euteleostomi</taxon>
        <taxon>Actinopterygii</taxon>
        <taxon>Neopterygii</taxon>
        <taxon>Teleostei</taxon>
        <taxon>Ostariophysi</taxon>
        <taxon>Siluriformes</taxon>
        <taxon>Bagridae</taxon>
        <taxon>Hemibagrus</taxon>
    </lineage>
</organism>
<evidence type="ECO:0000256" key="1">
    <source>
        <dbReference type="SAM" id="MobiDB-lite"/>
    </source>
</evidence>
<reference evidence="2 3" key="1">
    <citation type="submission" date="2021-06" db="EMBL/GenBank/DDBJ databases">
        <title>Chromosome-level genome assembly of the red-tail catfish (Hemibagrus wyckioides).</title>
        <authorList>
            <person name="Shao F."/>
        </authorList>
    </citation>
    <scope>NUCLEOTIDE SEQUENCE [LARGE SCALE GENOMIC DNA]</scope>
    <source>
        <strain evidence="2">EC202008001</strain>
        <tissue evidence="2">Blood</tissue>
    </source>
</reference>
<keyword evidence="3" id="KW-1185">Reference proteome</keyword>
<protein>
    <submittedName>
        <fullName evidence="2">Uncharacterized protein</fullName>
    </submittedName>
</protein>
<evidence type="ECO:0000313" key="2">
    <source>
        <dbReference type="EMBL" id="KAG7314990.1"/>
    </source>
</evidence>
<feature type="compositionally biased region" description="Polar residues" evidence="1">
    <location>
        <begin position="38"/>
        <end position="53"/>
    </location>
</feature>
<comment type="caution">
    <text evidence="2">The sequence shown here is derived from an EMBL/GenBank/DDBJ whole genome shotgun (WGS) entry which is preliminary data.</text>
</comment>
<feature type="compositionally biased region" description="Polar residues" evidence="1">
    <location>
        <begin position="134"/>
        <end position="143"/>
    </location>
</feature>
<feature type="region of interest" description="Disordered" evidence="1">
    <location>
        <begin position="1"/>
        <end position="143"/>
    </location>
</feature>